<protein>
    <submittedName>
        <fullName evidence="1">Uncharacterized protein</fullName>
    </submittedName>
</protein>
<sequence length="59" mass="6817">SYYKHVGLSFKTTSKILDCCRTRIIDSEAKHSEGLESATKWKGVERSTFRNKKPQDLQL</sequence>
<evidence type="ECO:0000313" key="1">
    <source>
        <dbReference type="EMBL" id="CAI5795572.1"/>
    </source>
</evidence>
<accession>A0AA35LFY6</accession>
<name>A0AA35LFY6_9SAUR</name>
<dbReference type="AlphaFoldDB" id="A0AA35LFY6"/>
<gene>
    <name evidence="1" type="ORF">PODLI_1B042082</name>
</gene>
<keyword evidence="2" id="KW-1185">Reference proteome</keyword>
<dbReference type="Proteomes" id="UP001178461">
    <property type="component" value="Chromosome 15"/>
</dbReference>
<feature type="non-terminal residue" evidence="1">
    <location>
        <position position="59"/>
    </location>
</feature>
<dbReference type="EMBL" id="OX395141">
    <property type="protein sequence ID" value="CAI5795572.1"/>
    <property type="molecule type" value="Genomic_DNA"/>
</dbReference>
<evidence type="ECO:0000313" key="2">
    <source>
        <dbReference type="Proteomes" id="UP001178461"/>
    </source>
</evidence>
<feature type="non-terminal residue" evidence="1">
    <location>
        <position position="1"/>
    </location>
</feature>
<organism evidence="1 2">
    <name type="scientific">Podarcis lilfordi</name>
    <name type="common">Lilford's wall lizard</name>
    <dbReference type="NCBI Taxonomy" id="74358"/>
    <lineage>
        <taxon>Eukaryota</taxon>
        <taxon>Metazoa</taxon>
        <taxon>Chordata</taxon>
        <taxon>Craniata</taxon>
        <taxon>Vertebrata</taxon>
        <taxon>Euteleostomi</taxon>
        <taxon>Lepidosauria</taxon>
        <taxon>Squamata</taxon>
        <taxon>Bifurcata</taxon>
        <taxon>Unidentata</taxon>
        <taxon>Episquamata</taxon>
        <taxon>Laterata</taxon>
        <taxon>Lacertibaenia</taxon>
        <taxon>Lacertidae</taxon>
        <taxon>Podarcis</taxon>
    </lineage>
</organism>
<reference evidence="1" key="1">
    <citation type="submission" date="2022-12" db="EMBL/GenBank/DDBJ databases">
        <authorList>
            <person name="Alioto T."/>
            <person name="Alioto T."/>
            <person name="Gomez Garrido J."/>
        </authorList>
    </citation>
    <scope>NUCLEOTIDE SEQUENCE</scope>
</reference>
<proteinExistence type="predicted"/>